<dbReference type="EMBL" id="KZ308118">
    <property type="protein sequence ID" value="KAG8221960.1"/>
    <property type="molecule type" value="Genomic_DNA"/>
</dbReference>
<dbReference type="SUPFAM" id="SSF54495">
    <property type="entry name" value="UBC-like"/>
    <property type="match status" value="1"/>
</dbReference>
<dbReference type="FunFam" id="3.10.110.10:FF:000075">
    <property type="entry name" value="RWD domain-containing protein (Gir2)"/>
    <property type="match status" value="1"/>
</dbReference>
<dbReference type="Gene3D" id="3.10.110.10">
    <property type="entry name" value="Ubiquitin Conjugating Enzyme"/>
    <property type="match status" value="1"/>
</dbReference>
<dbReference type="Proteomes" id="UP000792457">
    <property type="component" value="Unassembled WGS sequence"/>
</dbReference>
<dbReference type="Pfam" id="PF05773">
    <property type="entry name" value="RWD"/>
    <property type="match status" value="1"/>
</dbReference>
<gene>
    <name evidence="2" type="ORF">J437_LFUL007801</name>
</gene>
<dbReference type="InterPro" id="IPR040213">
    <property type="entry name" value="GIR2-like"/>
</dbReference>
<keyword evidence="3" id="KW-1185">Reference proteome</keyword>
<evidence type="ECO:0000313" key="3">
    <source>
        <dbReference type="Proteomes" id="UP000792457"/>
    </source>
</evidence>
<reference evidence="2" key="2">
    <citation type="submission" date="2017-10" db="EMBL/GenBank/DDBJ databases">
        <title>Ladona fulva Genome sequencing and assembly.</title>
        <authorList>
            <person name="Murali S."/>
            <person name="Richards S."/>
            <person name="Bandaranaike D."/>
            <person name="Bellair M."/>
            <person name="Blankenburg K."/>
            <person name="Chao H."/>
            <person name="Dinh H."/>
            <person name="Doddapaneni H."/>
            <person name="Dugan-Rocha S."/>
            <person name="Elkadiri S."/>
            <person name="Gnanaolivu R."/>
            <person name="Hernandez B."/>
            <person name="Skinner E."/>
            <person name="Javaid M."/>
            <person name="Lee S."/>
            <person name="Li M."/>
            <person name="Ming W."/>
            <person name="Munidasa M."/>
            <person name="Muniz J."/>
            <person name="Nguyen L."/>
            <person name="Hughes D."/>
            <person name="Osuji N."/>
            <person name="Pu L.-L."/>
            <person name="Puazo M."/>
            <person name="Qu C."/>
            <person name="Quiroz J."/>
            <person name="Raj R."/>
            <person name="Weissenberger G."/>
            <person name="Xin Y."/>
            <person name="Zou X."/>
            <person name="Han Y."/>
            <person name="Worley K."/>
            <person name="Muzny D."/>
            <person name="Gibbs R."/>
        </authorList>
    </citation>
    <scope>NUCLEOTIDE SEQUENCE</scope>
    <source>
        <strain evidence="2">Sampled in the wild</strain>
    </source>
</reference>
<dbReference type="PROSITE" id="PS50908">
    <property type="entry name" value="RWD"/>
    <property type="match status" value="1"/>
</dbReference>
<comment type="caution">
    <text evidence="2">The sequence shown here is derived from an EMBL/GenBank/DDBJ whole genome shotgun (WGS) entry which is preliminary data.</text>
</comment>
<dbReference type="InterPro" id="IPR016135">
    <property type="entry name" value="UBQ-conjugating_enzyme/RWD"/>
</dbReference>
<feature type="domain" description="RWD" evidence="1">
    <location>
        <begin position="9"/>
        <end position="114"/>
    </location>
</feature>
<dbReference type="InterPro" id="IPR006575">
    <property type="entry name" value="RWD_dom"/>
</dbReference>
<evidence type="ECO:0000313" key="2">
    <source>
        <dbReference type="EMBL" id="KAG8221960.1"/>
    </source>
</evidence>
<dbReference type="InterPro" id="IPR032378">
    <property type="entry name" value="ZC3H15/TMA46_C"/>
</dbReference>
<dbReference type="CDD" id="cd23816">
    <property type="entry name" value="RWD_RWDD1"/>
    <property type="match status" value="1"/>
</dbReference>
<name>A0A8K0NRG4_LADFU</name>
<evidence type="ECO:0000259" key="1">
    <source>
        <dbReference type="PROSITE" id="PS50908"/>
    </source>
</evidence>
<dbReference type="AlphaFoldDB" id="A0A8K0NRG4"/>
<reference evidence="2" key="1">
    <citation type="submission" date="2013-04" db="EMBL/GenBank/DDBJ databases">
        <authorList>
            <person name="Qu J."/>
            <person name="Murali S.C."/>
            <person name="Bandaranaike D."/>
            <person name="Bellair M."/>
            <person name="Blankenburg K."/>
            <person name="Chao H."/>
            <person name="Dinh H."/>
            <person name="Doddapaneni H."/>
            <person name="Downs B."/>
            <person name="Dugan-Rocha S."/>
            <person name="Elkadiri S."/>
            <person name="Gnanaolivu R.D."/>
            <person name="Hernandez B."/>
            <person name="Javaid M."/>
            <person name="Jayaseelan J.C."/>
            <person name="Lee S."/>
            <person name="Li M."/>
            <person name="Ming W."/>
            <person name="Munidasa M."/>
            <person name="Muniz J."/>
            <person name="Nguyen L."/>
            <person name="Ongeri F."/>
            <person name="Osuji N."/>
            <person name="Pu L.-L."/>
            <person name="Puazo M."/>
            <person name="Qu C."/>
            <person name="Quiroz J."/>
            <person name="Raj R."/>
            <person name="Weissenberger G."/>
            <person name="Xin Y."/>
            <person name="Zou X."/>
            <person name="Han Y."/>
            <person name="Richards S."/>
            <person name="Worley K."/>
            <person name="Muzny D."/>
            <person name="Gibbs R."/>
        </authorList>
    </citation>
    <scope>NUCLEOTIDE SEQUENCE</scope>
    <source>
        <strain evidence="2">Sampled in the wild</strain>
    </source>
</reference>
<dbReference type="PANTHER" id="PTHR12292">
    <property type="entry name" value="RWD DOMAIN-CONTAINING PROTEIN"/>
    <property type="match status" value="1"/>
</dbReference>
<dbReference type="SMART" id="SM00591">
    <property type="entry name" value="RWD"/>
    <property type="match status" value="1"/>
</dbReference>
<dbReference type="OrthoDB" id="277175at2759"/>
<accession>A0A8K0NRG4</accession>
<proteinExistence type="predicted"/>
<sequence>MDYKEEQKIEIEALDSIYCGDMETTEPNYRFRIPIKTEEYEPDMENGLSCFLKFAYPPTYPEIVPEIEIIDRENFEEEDEILLKEHILNQAEEYLGMVMIFNLVSAAQEWLNERWDNMRKEKEEAISKKLKEDEEAEMAMEGTRVTVESFLAWKTKFDMERKQFKKDKDEKDLKKLTGRQLFMADKTLDQSDLKFLEEGEVSLVLYNDFPFLYFFLIMIML</sequence>
<organism evidence="2 3">
    <name type="scientific">Ladona fulva</name>
    <name type="common">Scarce chaser dragonfly</name>
    <name type="synonym">Libellula fulva</name>
    <dbReference type="NCBI Taxonomy" id="123851"/>
    <lineage>
        <taxon>Eukaryota</taxon>
        <taxon>Metazoa</taxon>
        <taxon>Ecdysozoa</taxon>
        <taxon>Arthropoda</taxon>
        <taxon>Hexapoda</taxon>
        <taxon>Insecta</taxon>
        <taxon>Pterygota</taxon>
        <taxon>Palaeoptera</taxon>
        <taxon>Odonata</taxon>
        <taxon>Epiprocta</taxon>
        <taxon>Anisoptera</taxon>
        <taxon>Libelluloidea</taxon>
        <taxon>Libellulidae</taxon>
        <taxon>Ladona</taxon>
    </lineage>
</organism>
<dbReference type="Pfam" id="PF16543">
    <property type="entry name" value="DFRP_C"/>
    <property type="match status" value="1"/>
</dbReference>
<protein>
    <recommendedName>
        <fullName evidence="1">RWD domain-containing protein</fullName>
    </recommendedName>
</protein>